<evidence type="ECO:0000256" key="1">
    <source>
        <dbReference type="SAM" id="Phobius"/>
    </source>
</evidence>
<keyword evidence="3" id="KW-1185">Reference proteome</keyword>
<evidence type="ECO:0000313" key="2">
    <source>
        <dbReference type="EMBL" id="MEK7950040.1"/>
    </source>
</evidence>
<feature type="transmembrane region" description="Helical" evidence="1">
    <location>
        <begin position="118"/>
        <end position="139"/>
    </location>
</feature>
<accession>A0ABU9ATP1</accession>
<comment type="caution">
    <text evidence="2">The sequence shown here is derived from an EMBL/GenBank/DDBJ whole genome shotgun (WGS) entry which is preliminary data.</text>
</comment>
<keyword evidence="1" id="KW-1133">Transmembrane helix</keyword>
<gene>
    <name evidence="2" type="ORF">WKV53_06020</name>
</gene>
<dbReference type="RefSeq" id="WP_341403454.1">
    <property type="nucleotide sequence ID" value="NZ_JBBUKT010000002.1"/>
</dbReference>
<keyword evidence="1" id="KW-0472">Membrane</keyword>
<name>A0ABU9ATP1_9BACT</name>
<evidence type="ECO:0000313" key="3">
    <source>
        <dbReference type="Proteomes" id="UP001371305"/>
    </source>
</evidence>
<reference evidence="2 3" key="1">
    <citation type="submission" date="2024-04" db="EMBL/GenBank/DDBJ databases">
        <title>Luteolibacter sp. isolated from soil.</title>
        <authorList>
            <person name="An J."/>
        </authorList>
    </citation>
    <scope>NUCLEOTIDE SEQUENCE [LARGE SCALE GENOMIC DNA]</scope>
    <source>
        <strain evidence="2 3">Y139</strain>
    </source>
</reference>
<feature type="transmembrane region" description="Helical" evidence="1">
    <location>
        <begin position="45"/>
        <end position="62"/>
    </location>
</feature>
<sequence>MKPETKVVAIIFGYCAILWVTNWSLSHEYAREVGHTASSLDLRGLGALFGFVSSIVLARRIWQVWRVILDARVRVPKSARLWGDWGYLWLLLPLLIHTDFHSNGSAEDGADVHTVFEYGSSAASFLLSGLAIMLFQLLVRLEAFNPENRNAEQAETGHRLPVT</sequence>
<dbReference type="EMBL" id="JBBUKT010000002">
    <property type="protein sequence ID" value="MEK7950040.1"/>
    <property type="molecule type" value="Genomic_DNA"/>
</dbReference>
<protein>
    <recommendedName>
        <fullName evidence="4">DUF4328 domain-containing protein</fullName>
    </recommendedName>
</protein>
<evidence type="ECO:0008006" key="4">
    <source>
        <dbReference type="Google" id="ProtNLM"/>
    </source>
</evidence>
<feature type="transmembrane region" description="Helical" evidence="1">
    <location>
        <begin position="7"/>
        <end position="25"/>
    </location>
</feature>
<organism evidence="2 3">
    <name type="scientific">Luteolibacter soli</name>
    <dbReference type="NCBI Taxonomy" id="3135280"/>
    <lineage>
        <taxon>Bacteria</taxon>
        <taxon>Pseudomonadati</taxon>
        <taxon>Verrucomicrobiota</taxon>
        <taxon>Verrucomicrobiia</taxon>
        <taxon>Verrucomicrobiales</taxon>
        <taxon>Verrucomicrobiaceae</taxon>
        <taxon>Luteolibacter</taxon>
    </lineage>
</organism>
<feature type="transmembrane region" description="Helical" evidence="1">
    <location>
        <begin position="82"/>
        <end position="98"/>
    </location>
</feature>
<proteinExistence type="predicted"/>
<keyword evidence="1" id="KW-0812">Transmembrane</keyword>
<dbReference type="Proteomes" id="UP001371305">
    <property type="component" value="Unassembled WGS sequence"/>
</dbReference>